<dbReference type="Proteomes" id="UP001732780">
    <property type="component" value="Chromosome 5"/>
</dbReference>
<sequence length="129" mass="14315">MRCEALLICNKLGENNHLYFCWKALCRIKGSGWGCGAPGAAMDQPLVASAEAEEELEWQVASRKRKAWAKCRGSWQASETEDLSTEATTQDEDEDEDDEEDLPGAKLRAAAGRGNVPNEKIAIWLKDCR</sequence>
<evidence type="ECO:0000313" key="2">
    <source>
        <dbReference type="RefSeq" id="XP_074220095.1"/>
    </source>
</evidence>
<name>A0AC58QCT9_CAMBA</name>
<organism evidence="1 2">
    <name type="scientific">Camelus bactrianus</name>
    <name type="common">Bactrian camel</name>
    <dbReference type="NCBI Taxonomy" id="9837"/>
    <lineage>
        <taxon>Eukaryota</taxon>
        <taxon>Metazoa</taxon>
        <taxon>Chordata</taxon>
        <taxon>Craniata</taxon>
        <taxon>Vertebrata</taxon>
        <taxon>Euteleostomi</taxon>
        <taxon>Mammalia</taxon>
        <taxon>Eutheria</taxon>
        <taxon>Laurasiatheria</taxon>
        <taxon>Artiodactyla</taxon>
        <taxon>Tylopoda</taxon>
        <taxon>Camelidae</taxon>
        <taxon>Camelus</taxon>
    </lineage>
</organism>
<gene>
    <name evidence="2" type="primary">ITPRID2</name>
</gene>
<evidence type="ECO:0000313" key="1">
    <source>
        <dbReference type="Proteomes" id="UP001732780"/>
    </source>
</evidence>
<keyword evidence="1" id="KW-1185">Reference proteome</keyword>
<dbReference type="RefSeq" id="XP_074220095.1">
    <property type="nucleotide sequence ID" value="XM_074363994.1"/>
</dbReference>
<reference evidence="2" key="1">
    <citation type="submission" date="2025-08" db="UniProtKB">
        <authorList>
            <consortium name="RefSeq"/>
        </authorList>
    </citation>
    <scope>IDENTIFICATION</scope>
    <source>
        <tissue evidence="2">Blood</tissue>
    </source>
</reference>
<accession>A0AC58QCT9</accession>
<proteinExistence type="predicted"/>
<protein>
    <submittedName>
        <fullName evidence="2">Protein ITPRID2 isoform X5</fullName>
    </submittedName>
</protein>